<evidence type="ECO:0000313" key="3">
    <source>
        <dbReference type="Proteomes" id="UP000237682"/>
    </source>
</evidence>
<evidence type="ECO:0000256" key="1">
    <source>
        <dbReference type="SAM" id="SignalP"/>
    </source>
</evidence>
<dbReference type="Proteomes" id="UP000237682">
    <property type="component" value="Unassembled WGS sequence"/>
</dbReference>
<proteinExistence type="predicted"/>
<dbReference type="OrthoDB" id="8449656at2"/>
<feature type="signal peptide" evidence="1">
    <location>
        <begin position="1"/>
        <end position="27"/>
    </location>
</feature>
<dbReference type="RefSeq" id="WP_105865263.1">
    <property type="nucleotide sequence ID" value="NZ_PUEJ01000014.1"/>
</dbReference>
<dbReference type="AlphaFoldDB" id="A0A2S9Q4Q3"/>
<dbReference type="EMBL" id="PUEJ01000014">
    <property type="protein sequence ID" value="PRH84300.1"/>
    <property type="molecule type" value="Genomic_DNA"/>
</dbReference>
<evidence type="ECO:0008006" key="4">
    <source>
        <dbReference type="Google" id="ProtNLM"/>
    </source>
</evidence>
<evidence type="ECO:0000313" key="2">
    <source>
        <dbReference type="EMBL" id="PRH84300.1"/>
    </source>
</evidence>
<accession>A0A2S9Q4Q3</accession>
<sequence length="135" mass="14225">MIRLFRPFLCLMLALLFAVTTVGWAMASTRMAGDLATSHHAAGKKADAPHHDQATMTGEMSCHPPAPCSDEDGAGEAASTCCAFACHVAVETDAPLLNARTFIIAIKLAFMEPGLPMAMLSLLDRPPRRADASAG</sequence>
<keyword evidence="1" id="KW-0732">Signal</keyword>
<reference evidence="2 3" key="1">
    <citation type="submission" date="2018-02" db="EMBL/GenBank/DDBJ databases">
        <title>Whole genome sequencing of endophytic bacterium.</title>
        <authorList>
            <person name="Eedara R."/>
            <person name="Podile A.R."/>
        </authorList>
    </citation>
    <scope>NUCLEOTIDE SEQUENCE [LARGE SCALE GENOMIC DNA]</scope>
    <source>
        <strain evidence="2 3">RP1T</strain>
    </source>
</reference>
<feature type="chain" id="PRO_5015393805" description="DUF2946 domain-containing protein" evidence="1">
    <location>
        <begin position="28"/>
        <end position="135"/>
    </location>
</feature>
<comment type="caution">
    <text evidence="2">The sequence shown here is derived from an EMBL/GenBank/DDBJ whole genome shotgun (WGS) entry which is preliminary data.</text>
</comment>
<gene>
    <name evidence="2" type="ORF">C5L14_27545</name>
</gene>
<keyword evidence="3" id="KW-1185">Reference proteome</keyword>
<protein>
    <recommendedName>
        <fullName evidence="4">DUF2946 domain-containing protein</fullName>
    </recommendedName>
</protein>
<organism evidence="2 3">
    <name type="scientific">Labrys okinawensis</name>
    <dbReference type="NCBI Taxonomy" id="346911"/>
    <lineage>
        <taxon>Bacteria</taxon>
        <taxon>Pseudomonadati</taxon>
        <taxon>Pseudomonadota</taxon>
        <taxon>Alphaproteobacteria</taxon>
        <taxon>Hyphomicrobiales</taxon>
        <taxon>Xanthobacteraceae</taxon>
        <taxon>Labrys</taxon>
    </lineage>
</organism>
<name>A0A2S9Q4Q3_9HYPH</name>